<dbReference type="PANTHER" id="PTHR10182:SF3">
    <property type="entry name" value="PROTEIN MO25"/>
    <property type="match status" value="1"/>
</dbReference>
<evidence type="ECO:0008006" key="4">
    <source>
        <dbReference type="Google" id="ProtNLM"/>
    </source>
</evidence>
<dbReference type="InterPro" id="IPR016024">
    <property type="entry name" value="ARM-type_fold"/>
</dbReference>
<dbReference type="OrthoDB" id="609103at2759"/>
<comment type="similarity">
    <text evidence="1">Belongs to the Mo25 family.</text>
</comment>
<dbReference type="AlphaFoldDB" id="W9SGQ1"/>
<dbReference type="GO" id="GO:0043539">
    <property type="term" value="F:protein serine/threonine kinase activator activity"/>
    <property type="evidence" value="ECO:0007669"/>
    <property type="project" value="TreeGrafter"/>
</dbReference>
<dbReference type="STRING" id="981085.W9SGQ1"/>
<evidence type="ECO:0000313" key="2">
    <source>
        <dbReference type="EMBL" id="EXC05726.1"/>
    </source>
</evidence>
<evidence type="ECO:0000256" key="1">
    <source>
        <dbReference type="ARBA" id="ARBA00011012"/>
    </source>
</evidence>
<sequence length="344" mass="39746">MSFSFFKPSRPKTPQDVAKAIRDSLAALDTKTVVEVKSLEKALEEVEKNFATMRCMILGDGEVEPNAEQVSQLAEEICKEDGISLLIHKLSILGWEARKDLVHCWSILLKQKVGPTYCCVQYIEEHFELLDFLVVCYDNKEIALTCGNMLRECIKFPTLAKYILESASLELFFKFVELPNFDVASDAFSTFKDLLTKHGNLVSEYLTAHYDEFFELYEKLLTSSNYVTRRQSLKLLSEFLLESPNSHIMKRYILEVRYLKVMMTLLKDSSKNIQISAFHIFKVFVANPNKPREIKIILAKNHEKLLQLLENLSTGKGAEDEQFEEEKELIMKEIERVARFTNLK</sequence>
<name>W9SGQ1_9ROSA</name>
<gene>
    <name evidence="2" type="ORF">L484_011307</name>
</gene>
<dbReference type="InterPro" id="IPR011989">
    <property type="entry name" value="ARM-like"/>
</dbReference>
<keyword evidence="3" id="KW-1185">Reference proteome</keyword>
<dbReference type="Proteomes" id="UP000030645">
    <property type="component" value="Unassembled WGS sequence"/>
</dbReference>
<dbReference type="KEGG" id="mnt:21394570"/>
<accession>W9SGQ1</accession>
<dbReference type="Gene3D" id="1.25.10.10">
    <property type="entry name" value="Leucine-rich Repeat Variant"/>
    <property type="match status" value="1"/>
</dbReference>
<dbReference type="InterPro" id="IPR013878">
    <property type="entry name" value="Mo25"/>
</dbReference>
<dbReference type="FunFam" id="1.25.10.10:FF:000247">
    <property type="entry name" value="calcium-binding protein 39"/>
    <property type="match status" value="1"/>
</dbReference>
<dbReference type="EMBL" id="KE345537">
    <property type="protein sequence ID" value="EXC05726.1"/>
    <property type="molecule type" value="Genomic_DNA"/>
</dbReference>
<dbReference type="GO" id="GO:0035556">
    <property type="term" value="P:intracellular signal transduction"/>
    <property type="evidence" value="ECO:0007669"/>
    <property type="project" value="TreeGrafter"/>
</dbReference>
<dbReference type="PANTHER" id="PTHR10182">
    <property type="entry name" value="CALCIUM-BINDING PROTEIN 39-RELATED"/>
    <property type="match status" value="1"/>
</dbReference>
<dbReference type="eggNOG" id="KOG1566">
    <property type="taxonomic scope" value="Eukaryota"/>
</dbReference>
<reference evidence="3" key="1">
    <citation type="submission" date="2013-01" db="EMBL/GenBank/DDBJ databases">
        <title>Draft Genome Sequence of a Mulberry Tree, Morus notabilis C.K. Schneid.</title>
        <authorList>
            <person name="He N."/>
            <person name="Zhao S."/>
        </authorList>
    </citation>
    <scope>NUCLEOTIDE SEQUENCE</scope>
</reference>
<evidence type="ECO:0000313" key="3">
    <source>
        <dbReference type="Proteomes" id="UP000030645"/>
    </source>
</evidence>
<dbReference type="Pfam" id="PF08569">
    <property type="entry name" value="Mo25"/>
    <property type="match status" value="1"/>
</dbReference>
<protein>
    <recommendedName>
        <fullName evidence="4">Calcium-binding protein 39</fullName>
    </recommendedName>
</protein>
<proteinExistence type="inferred from homology"/>
<organism evidence="2 3">
    <name type="scientific">Morus notabilis</name>
    <dbReference type="NCBI Taxonomy" id="981085"/>
    <lineage>
        <taxon>Eukaryota</taxon>
        <taxon>Viridiplantae</taxon>
        <taxon>Streptophyta</taxon>
        <taxon>Embryophyta</taxon>
        <taxon>Tracheophyta</taxon>
        <taxon>Spermatophyta</taxon>
        <taxon>Magnoliopsida</taxon>
        <taxon>eudicotyledons</taxon>
        <taxon>Gunneridae</taxon>
        <taxon>Pentapetalae</taxon>
        <taxon>rosids</taxon>
        <taxon>fabids</taxon>
        <taxon>Rosales</taxon>
        <taxon>Moraceae</taxon>
        <taxon>Moreae</taxon>
        <taxon>Morus</taxon>
    </lineage>
</organism>
<dbReference type="SUPFAM" id="SSF48371">
    <property type="entry name" value="ARM repeat"/>
    <property type="match status" value="1"/>
</dbReference>